<dbReference type="RefSeq" id="WP_048309736.1">
    <property type="nucleotide sequence ID" value="NZ_CP119526.1"/>
</dbReference>
<organism evidence="2 3">
    <name type="scientific">Guptibacillus hwajinpoensis</name>
    <dbReference type="NCBI Taxonomy" id="208199"/>
    <lineage>
        <taxon>Bacteria</taxon>
        <taxon>Bacillati</taxon>
        <taxon>Bacillota</taxon>
        <taxon>Bacilli</taxon>
        <taxon>Bacillales</taxon>
        <taxon>Guptibacillaceae</taxon>
        <taxon>Guptibacillus</taxon>
    </lineage>
</organism>
<dbReference type="PATRIC" id="fig|157733.3.peg.3218"/>
<comment type="caution">
    <text evidence="2">The sequence shown here is derived from an EMBL/GenBank/DDBJ whole genome shotgun (WGS) entry which is preliminary data.</text>
</comment>
<gene>
    <name evidence="2" type="ORF">AB986_04910</name>
</gene>
<reference evidence="2" key="1">
    <citation type="submission" date="2015-06" db="EMBL/GenBank/DDBJ databases">
        <authorList>
            <person name="Liu B."/>
            <person name="Wang J."/>
            <person name="Zhu Y."/>
            <person name="Liu G."/>
            <person name="Chen Q."/>
            <person name="Zheng C."/>
            <person name="Che J."/>
            <person name="Ge C."/>
            <person name="Shi H."/>
            <person name="Pan Z."/>
            <person name="Liu X."/>
        </authorList>
    </citation>
    <scope>NUCLEOTIDE SEQUENCE [LARGE SCALE GENOMIC DNA]</scope>
    <source>
        <strain evidence="2">DSM 16346</strain>
    </source>
</reference>
<dbReference type="EMBL" id="LELK01000001">
    <property type="protein sequence ID" value="KMM38619.1"/>
    <property type="molecule type" value="Genomic_DNA"/>
</dbReference>
<accession>A0A0J6D2W6</accession>
<dbReference type="OrthoDB" id="2417909at2"/>
<feature type="domain" description="IrrE N-terminal-like" evidence="1">
    <location>
        <begin position="50"/>
        <end position="147"/>
    </location>
</feature>
<sequence>MSLSYTSSPLESWVSNWYLKMNIYKPSDISIHKICKTYRIFYSQKPLPSYSKQNGNFKIISVDSRLSIEKQREVAFHELCHILRHAGMQGMMPEAFRELQERDARHFTKYASIPYHMISDIDLDNPNVIEQMSSTFKVSQELCVDRLLQVKKKTFQSRRTFHGYIS</sequence>
<dbReference type="Pfam" id="PF06114">
    <property type="entry name" value="Peptidase_M78"/>
    <property type="match status" value="1"/>
</dbReference>
<evidence type="ECO:0000313" key="3">
    <source>
        <dbReference type="Proteomes" id="UP000035996"/>
    </source>
</evidence>
<dbReference type="Proteomes" id="UP000035996">
    <property type="component" value="Unassembled WGS sequence"/>
</dbReference>
<name>A0A0J6D2W6_9BACL</name>
<dbReference type="InterPro" id="IPR010359">
    <property type="entry name" value="IrrE_HExxH"/>
</dbReference>
<evidence type="ECO:0000259" key="1">
    <source>
        <dbReference type="Pfam" id="PF06114"/>
    </source>
</evidence>
<keyword evidence="3" id="KW-1185">Reference proteome</keyword>
<dbReference type="STRING" id="157733.AB986_04910"/>
<evidence type="ECO:0000313" key="2">
    <source>
        <dbReference type="EMBL" id="KMM38619.1"/>
    </source>
</evidence>
<dbReference type="AlphaFoldDB" id="A0A0J6D2W6"/>
<protein>
    <recommendedName>
        <fullName evidence="1">IrrE N-terminal-like domain-containing protein</fullName>
    </recommendedName>
</protein>
<proteinExistence type="predicted"/>